<sequence>MEHKFYPPTTVVELLEFEVPPGEVDQFIEADERVWTAYLSSCPGFLDKQEESSGALLDERQVVCATVWWASLELWKAIPQSELDKVQEQFVRELEGKEFPITKADAFQLRKAGGCSKTLSSTK</sequence>
<dbReference type="GeneID" id="14920152"/>
<accession>L8H1I4</accession>
<dbReference type="KEGG" id="acan:ACA1_265990"/>
<dbReference type="InterPro" id="IPR011008">
    <property type="entry name" value="Dimeric_a/b-barrel"/>
</dbReference>
<dbReference type="Gene3D" id="3.30.70.100">
    <property type="match status" value="1"/>
</dbReference>
<dbReference type="AlphaFoldDB" id="L8H1I4"/>
<gene>
    <name evidence="1" type="ORF">ACA1_265990</name>
</gene>
<dbReference type="SUPFAM" id="SSF54909">
    <property type="entry name" value="Dimeric alpha+beta barrel"/>
    <property type="match status" value="1"/>
</dbReference>
<dbReference type="VEuPathDB" id="AmoebaDB:ACA1_265990"/>
<name>L8H1I4_ACACF</name>
<dbReference type="EMBL" id="KB007933">
    <property type="protein sequence ID" value="ELR19374.1"/>
    <property type="molecule type" value="Genomic_DNA"/>
</dbReference>
<evidence type="ECO:0008006" key="3">
    <source>
        <dbReference type="Google" id="ProtNLM"/>
    </source>
</evidence>
<evidence type="ECO:0000313" key="2">
    <source>
        <dbReference type="Proteomes" id="UP000011083"/>
    </source>
</evidence>
<dbReference type="Proteomes" id="UP000011083">
    <property type="component" value="Unassembled WGS sequence"/>
</dbReference>
<protein>
    <recommendedName>
        <fullName evidence="3">ABM domain-containing protein</fullName>
    </recommendedName>
</protein>
<evidence type="ECO:0000313" key="1">
    <source>
        <dbReference type="EMBL" id="ELR19374.1"/>
    </source>
</evidence>
<keyword evidence="2" id="KW-1185">Reference proteome</keyword>
<dbReference type="NCBIfam" id="TIGR03792">
    <property type="entry name" value="TIGR03792 family protein"/>
    <property type="match status" value="1"/>
</dbReference>
<dbReference type="InterPro" id="IPR022512">
    <property type="entry name" value="CHP03792"/>
</dbReference>
<organism evidence="1 2">
    <name type="scientific">Acanthamoeba castellanii (strain ATCC 30010 / Neff)</name>
    <dbReference type="NCBI Taxonomy" id="1257118"/>
    <lineage>
        <taxon>Eukaryota</taxon>
        <taxon>Amoebozoa</taxon>
        <taxon>Discosea</taxon>
        <taxon>Longamoebia</taxon>
        <taxon>Centramoebida</taxon>
        <taxon>Acanthamoebidae</taxon>
        <taxon>Acanthamoeba</taxon>
    </lineage>
</organism>
<dbReference type="RefSeq" id="XP_004341459.1">
    <property type="nucleotide sequence ID" value="XM_004341411.1"/>
</dbReference>
<reference evidence="1 2" key="1">
    <citation type="journal article" date="2013" name="Genome Biol.">
        <title>Genome of Acanthamoeba castellanii highlights extensive lateral gene transfer and early evolution of tyrosine kinase signaling.</title>
        <authorList>
            <person name="Clarke M."/>
            <person name="Lohan A.J."/>
            <person name="Liu B."/>
            <person name="Lagkouvardos I."/>
            <person name="Roy S."/>
            <person name="Zafar N."/>
            <person name="Bertelli C."/>
            <person name="Schilde C."/>
            <person name="Kianianmomeni A."/>
            <person name="Burglin T.R."/>
            <person name="Frech C."/>
            <person name="Turcotte B."/>
            <person name="Kopec K.O."/>
            <person name="Synnott J.M."/>
            <person name="Choo C."/>
            <person name="Paponov I."/>
            <person name="Finkler A."/>
            <person name="Soon Heng Tan C."/>
            <person name="Hutchins A.P."/>
            <person name="Weinmeier T."/>
            <person name="Rattei T."/>
            <person name="Chu J.S."/>
            <person name="Gimenez G."/>
            <person name="Irimia M."/>
            <person name="Rigden D.J."/>
            <person name="Fitzpatrick D.A."/>
            <person name="Lorenzo-Morales J."/>
            <person name="Bateman A."/>
            <person name="Chiu C.H."/>
            <person name="Tang P."/>
            <person name="Hegemann P."/>
            <person name="Fromm H."/>
            <person name="Raoult D."/>
            <person name="Greub G."/>
            <person name="Miranda-Saavedra D."/>
            <person name="Chen N."/>
            <person name="Nash P."/>
            <person name="Ginger M.L."/>
            <person name="Horn M."/>
            <person name="Schaap P."/>
            <person name="Caler L."/>
            <person name="Loftus B."/>
        </authorList>
    </citation>
    <scope>NUCLEOTIDE SEQUENCE [LARGE SCALE GENOMIC DNA]</scope>
    <source>
        <strain evidence="1 2">Neff</strain>
    </source>
</reference>
<proteinExistence type="predicted"/>